<evidence type="ECO:0000256" key="1">
    <source>
        <dbReference type="ARBA" id="ARBA00004127"/>
    </source>
</evidence>
<sequence>MTDPLPRDPGLPQERTALAWRRTGLALVAGALGIGRLTMETLGTGVLLPAGIAAALALWVVGVTLRGGRYAAAHPDEPHFDRVLVDGRVPGVVTAIVVGLALGELASASAQLIP</sequence>
<organism evidence="7 8">
    <name type="scientific">Ornithinimicrobium tianjinense</name>
    <dbReference type="NCBI Taxonomy" id="1195761"/>
    <lineage>
        <taxon>Bacteria</taxon>
        <taxon>Bacillati</taxon>
        <taxon>Actinomycetota</taxon>
        <taxon>Actinomycetes</taxon>
        <taxon>Micrococcales</taxon>
        <taxon>Ornithinimicrobiaceae</taxon>
        <taxon>Ornithinimicrobium</taxon>
    </lineage>
</organism>
<accession>A0A917F373</accession>
<comment type="subcellular location">
    <subcellularLocation>
        <location evidence="1">Endomembrane system</location>
        <topology evidence="1">Multi-pass membrane protein</topology>
    </subcellularLocation>
</comment>
<reference evidence="7" key="2">
    <citation type="submission" date="2020-09" db="EMBL/GenBank/DDBJ databases">
        <authorList>
            <person name="Sun Q."/>
            <person name="Zhou Y."/>
        </authorList>
    </citation>
    <scope>NUCLEOTIDE SEQUENCE</scope>
    <source>
        <strain evidence="7">CGMCC 1.12160</strain>
    </source>
</reference>
<gene>
    <name evidence="7" type="ORF">GCM10011366_10040</name>
</gene>
<keyword evidence="3 5" id="KW-1133">Transmembrane helix</keyword>
<evidence type="ECO:0000313" key="7">
    <source>
        <dbReference type="EMBL" id="GGF44331.1"/>
    </source>
</evidence>
<evidence type="ECO:0000256" key="4">
    <source>
        <dbReference type="ARBA" id="ARBA00023136"/>
    </source>
</evidence>
<evidence type="ECO:0000256" key="3">
    <source>
        <dbReference type="ARBA" id="ARBA00022989"/>
    </source>
</evidence>
<feature type="transmembrane region" description="Helical" evidence="5">
    <location>
        <begin position="46"/>
        <end position="65"/>
    </location>
</feature>
<keyword evidence="8" id="KW-1185">Reference proteome</keyword>
<keyword evidence="2 5" id="KW-0812">Transmembrane</keyword>
<keyword evidence="4 5" id="KW-0472">Membrane</keyword>
<dbReference type="RefSeq" id="WP_229734908.1">
    <property type="nucleotide sequence ID" value="NZ_BAABKH010000005.1"/>
</dbReference>
<evidence type="ECO:0000313" key="8">
    <source>
        <dbReference type="Proteomes" id="UP000605670"/>
    </source>
</evidence>
<reference evidence="7" key="1">
    <citation type="journal article" date="2014" name="Int. J. Syst. Evol. Microbiol.">
        <title>Complete genome sequence of Corynebacterium casei LMG S-19264T (=DSM 44701T), isolated from a smear-ripened cheese.</title>
        <authorList>
            <consortium name="US DOE Joint Genome Institute (JGI-PGF)"/>
            <person name="Walter F."/>
            <person name="Albersmeier A."/>
            <person name="Kalinowski J."/>
            <person name="Ruckert C."/>
        </authorList>
    </citation>
    <scope>NUCLEOTIDE SEQUENCE</scope>
    <source>
        <strain evidence="7">CGMCC 1.12160</strain>
    </source>
</reference>
<proteinExistence type="predicted"/>
<feature type="domain" description="DUF202" evidence="6">
    <location>
        <begin position="8"/>
        <end position="65"/>
    </location>
</feature>
<dbReference type="InterPro" id="IPR003807">
    <property type="entry name" value="DUF202"/>
</dbReference>
<name>A0A917F373_9MICO</name>
<evidence type="ECO:0000259" key="6">
    <source>
        <dbReference type="Pfam" id="PF02656"/>
    </source>
</evidence>
<comment type="caution">
    <text evidence="7">The sequence shown here is derived from an EMBL/GenBank/DDBJ whole genome shotgun (WGS) entry which is preliminary data.</text>
</comment>
<dbReference type="Proteomes" id="UP000605670">
    <property type="component" value="Unassembled WGS sequence"/>
</dbReference>
<evidence type="ECO:0000256" key="5">
    <source>
        <dbReference type="SAM" id="Phobius"/>
    </source>
</evidence>
<dbReference type="AlphaFoldDB" id="A0A917F373"/>
<dbReference type="EMBL" id="BMEM01000001">
    <property type="protein sequence ID" value="GGF44331.1"/>
    <property type="molecule type" value="Genomic_DNA"/>
</dbReference>
<protein>
    <recommendedName>
        <fullName evidence="6">DUF202 domain-containing protein</fullName>
    </recommendedName>
</protein>
<dbReference type="Pfam" id="PF02656">
    <property type="entry name" value="DUF202"/>
    <property type="match status" value="1"/>
</dbReference>
<evidence type="ECO:0000256" key="2">
    <source>
        <dbReference type="ARBA" id="ARBA00022692"/>
    </source>
</evidence>
<dbReference type="GO" id="GO:0012505">
    <property type="term" value="C:endomembrane system"/>
    <property type="evidence" value="ECO:0007669"/>
    <property type="project" value="UniProtKB-SubCell"/>
</dbReference>